<protein>
    <submittedName>
        <fullName evidence="9">LPXTG cell wall anchor domain-containing protein</fullName>
    </submittedName>
</protein>
<keyword evidence="2" id="KW-0964">Secreted</keyword>
<feature type="transmembrane region" description="Helical" evidence="6">
    <location>
        <begin position="215"/>
        <end position="235"/>
    </location>
</feature>
<evidence type="ECO:0000256" key="7">
    <source>
        <dbReference type="SAM" id="SignalP"/>
    </source>
</evidence>
<comment type="caution">
    <text evidence="9">The sequence shown here is derived from an EMBL/GenBank/DDBJ whole genome shotgun (WGS) entry which is preliminary data.</text>
</comment>
<keyword evidence="6" id="KW-0472">Membrane</keyword>
<dbReference type="CDD" id="cd08547">
    <property type="entry name" value="Type_II_cohesin"/>
    <property type="match status" value="1"/>
</dbReference>
<dbReference type="RefSeq" id="WP_286010667.1">
    <property type="nucleotide sequence ID" value="NZ_JACSPO010000001.1"/>
</dbReference>
<name>A0ABR8YZN9_9MICO</name>
<feature type="compositionally biased region" description="Low complexity" evidence="5">
    <location>
        <begin position="193"/>
        <end position="202"/>
    </location>
</feature>
<evidence type="ECO:0000256" key="2">
    <source>
        <dbReference type="ARBA" id="ARBA00022525"/>
    </source>
</evidence>
<dbReference type="InterPro" id="IPR019931">
    <property type="entry name" value="LPXTG_anchor"/>
</dbReference>
<keyword evidence="3 7" id="KW-0732">Signal</keyword>
<dbReference type="EMBL" id="JACSPO010000001">
    <property type="protein sequence ID" value="MBD8061382.1"/>
    <property type="molecule type" value="Genomic_DNA"/>
</dbReference>
<dbReference type="Proteomes" id="UP000661894">
    <property type="component" value="Unassembled WGS sequence"/>
</dbReference>
<dbReference type="Pfam" id="PF00746">
    <property type="entry name" value="Gram_pos_anchor"/>
    <property type="match status" value="1"/>
</dbReference>
<keyword evidence="6" id="KW-1133">Transmembrane helix</keyword>
<accession>A0ABR8YZN9</accession>
<gene>
    <name evidence="9" type="ORF">H9624_03475</name>
</gene>
<proteinExistence type="predicted"/>
<feature type="chain" id="PRO_5047014514" evidence="7">
    <location>
        <begin position="29"/>
        <end position="243"/>
    </location>
</feature>
<evidence type="ECO:0000313" key="9">
    <source>
        <dbReference type="EMBL" id="MBD8061382.1"/>
    </source>
</evidence>
<evidence type="ECO:0000256" key="5">
    <source>
        <dbReference type="SAM" id="MobiDB-lite"/>
    </source>
</evidence>
<reference evidence="9 10" key="1">
    <citation type="submission" date="2020-08" db="EMBL/GenBank/DDBJ databases">
        <title>A Genomic Blueprint of the Chicken Gut Microbiome.</title>
        <authorList>
            <person name="Gilroy R."/>
            <person name="Ravi A."/>
            <person name="Getino M."/>
            <person name="Pursley I."/>
            <person name="Horton D.L."/>
            <person name="Alikhan N.-F."/>
            <person name="Baker D."/>
            <person name="Gharbi K."/>
            <person name="Hall N."/>
            <person name="Watson M."/>
            <person name="Adriaenssens E.M."/>
            <person name="Foster-Nyarko E."/>
            <person name="Jarju S."/>
            <person name="Secka A."/>
            <person name="Antonio M."/>
            <person name="Oren A."/>
            <person name="Chaudhuri R."/>
            <person name="La Ragione R.M."/>
            <person name="Hildebrand F."/>
            <person name="Pallen M.J."/>
        </authorList>
    </citation>
    <scope>NUCLEOTIDE SEQUENCE [LARGE SCALE GENOMIC DNA]</scope>
    <source>
        <strain evidence="9 10">Sa1BUA1</strain>
    </source>
</reference>
<keyword evidence="6" id="KW-0812">Transmembrane</keyword>
<evidence type="ECO:0000259" key="8">
    <source>
        <dbReference type="Pfam" id="PF00746"/>
    </source>
</evidence>
<organism evidence="9 10">
    <name type="scientific">Oceanitalea stevensii</name>
    <dbReference type="NCBI Taxonomy" id="2763072"/>
    <lineage>
        <taxon>Bacteria</taxon>
        <taxon>Bacillati</taxon>
        <taxon>Actinomycetota</taxon>
        <taxon>Actinomycetes</taxon>
        <taxon>Micrococcales</taxon>
        <taxon>Bogoriellaceae</taxon>
        <taxon>Georgenia</taxon>
    </lineage>
</organism>
<keyword evidence="4" id="KW-0572">Peptidoglycan-anchor</keyword>
<evidence type="ECO:0000313" key="10">
    <source>
        <dbReference type="Proteomes" id="UP000661894"/>
    </source>
</evidence>
<evidence type="ECO:0000256" key="6">
    <source>
        <dbReference type="SAM" id="Phobius"/>
    </source>
</evidence>
<dbReference type="Gene3D" id="2.60.40.680">
    <property type="match status" value="1"/>
</dbReference>
<evidence type="ECO:0000256" key="4">
    <source>
        <dbReference type="ARBA" id="ARBA00023088"/>
    </source>
</evidence>
<feature type="compositionally biased region" description="Pro residues" evidence="5">
    <location>
        <begin position="162"/>
        <end position="185"/>
    </location>
</feature>
<evidence type="ECO:0000256" key="1">
    <source>
        <dbReference type="ARBA" id="ARBA00022512"/>
    </source>
</evidence>
<feature type="domain" description="Gram-positive cocci surface proteins LPxTG" evidence="8">
    <location>
        <begin position="201"/>
        <end position="238"/>
    </location>
</feature>
<dbReference type="NCBIfam" id="TIGR01167">
    <property type="entry name" value="LPXTG_anchor"/>
    <property type="match status" value="1"/>
</dbReference>
<feature type="signal peptide" evidence="7">
    <location>
        <begin position="1"/>
        <end position="28"/>
    </location>
</feature>
<keyword evidence="1" id="KW-0134">Cell wall</keyword>
<feature type="region of interest" description="Disordered" evidence="5">
    <location>
        <begin position="161"/>
        <end position="206"/>
    </location>
</feature>
<evidence type="ECO:0000256" key="3">
    <source>
        <dbReference type="ARBA" id="ARBA00022729"/>
    </source>
</evidence>
<keyword evidence="10" id="KW-1185">Reference proteome</keyword>
<sequence length="243" mass="23138">MPPRPRRAAIAAPLCAGLLVLSAAPALAAPETTGLSLSVPATAAVGDTVSLGLELGETADVYAYALTVEVDPEVLAVVPDSATGPSGGFDSTEVSGPDATVVHSRLGSSPALAGDLAAGVELTAVGPGTTTVEVSVELVAADGTTTSLPAVASTEVVVAAPAPTPTEPEPTEPEPSPTEPAPTPSPTDDDDGAPAPTAAPPAAGGGSLPSTGIDALGLGAAAAVLAAIGGAALLVRRRTGGAL</sequence>